<evidence type="ECO:0000256" key="16">
    <source>
        <dbReference type="ARBA" id="ARBA00022824"/>
    </source>
</evidence>
<comment type="catalytic activity">
    <reaction evidence="22">
        <text>O-phospho-L-seryl-[protein] + H2O = L-seryl-[protein] + phosphate</text>
        <dbReference type="Rhea" id="RHEA:20629"/>
        <dbReference type="Rhea" id="RHEA-COMP:9863"/>
        <dbReference type="Rhea" id="RHEA-COMP:11604"/>
        <dbReference type="ChEBI" id="CHEBI:15377"/>
        <dbReference type="ChEBI" id="CHEBI:29999"/>
        <dbReference type="ChEBI" id="CHEBI:43474"/>
        <dbReference type="ChEBI" id="CHEBI:83421"/>
        <dbReference type="EC" id="3.1.3.16"/>
    </reaction>
</comment>
<dbReference type="GO" id="GO:0046872">
    <property type="term" value="F:metal ion binding"/>
    <property type="evidence" value="ECO:0007669"/>
    <property type="project" value="UniProtKB-KW"/>
</dbReference>
<name>A0A7J6FR48_CANSA</name>
<dbReference type="SUPFAM" id="SSF56300">
    <property type="entry name" value="Metallo-dependent phosphatases"/>
    <property type="match status" value="1"/>
</dbReference>
<comment type="subunit">
    <text evidence="24">Interacts with PHYA and PHYB, mostly when they are phosphorylated and in Pfr forms.</text>
</comment>
<dbReference type="Pfam" id="PF10536">
    <property type="entry name" value="PMD"/>
    <property type="match status" value="1"/>
</dbReference>
<keyword evidence="10" id="KW-0963">Cytoplasm</keyword>
<evidence type="ECO:0000256" key="8">
    <source>
        <dbReference type="ARBA" id="ARBA00013081"/>
    </source>
</evidence>
<dbReference type="Gene3D" id="3.60.21.10">
    <property type="match status" value="1"/>
</dbReference>
<dbReference type="EC" id="3.1.3.16" evidence="8"/>
<evidence type="ECO:0000256" key="3">
    <source>
        <dbReference type="ARBA" id="ARBA00004324"/>
    </source>
</evidence>
<keyword evidence="14" id="KW-0378">Hydrolase</keyword>
<evidence type="ECO:0000256" key="13">
    <source>
        <dbReference type="ARBA" id="ARBA00022737"/>
    </source>
</evidence>
<dbReference type="InterPro" id="IPR019734">
    <property type="entry name" value="TPR_rpt"/>
</dbReference>
<keyword evidence="13" id="KW-0677">Repeat</keyword>
<evidence type="ECO:0000256" key="18">
    <source>
        <dbReference type="ARBA" id="ARBA00022989"/>
    </source>
</evidence>
<evidence type="ECO:0000256" key="12">
    <source>
        <dbReference type="ARBA" id="ARBA00022723"/>
    </source>
</evidence>
<dbReference type="GO" id="GO:0005789">
    <property type="term" value="C:endoplasmic reticulum membrane"/>
    <property type="evidence" value="ECO:0007669"/>
    <property type="project" value="UniProtKB-SubCell"/>
</dbReference>
<evidence type="ECO:0000259" key="27">
    <source>
        <dbReference type="SMART" id="SM00156"/>
    </source>
</evidence>
<dbReference type="Proteomes" id="UP000583929">
    <property type="component" value="Unassembled WGS sequence"/>
</dbReference>
<dbReference type="Pfam" id="PF08321">
    <property type="entry name" value="PPP5"/>
    <property type="match status" value="1"/>
</dbReference>
<comment type="caution">
    <text evidence="28">The sequence shown here is derived from an EMBL/GenBank/DDBJ whole genome shotgun (WGS) entry which is preliminary data.</text>
</comment>
<evidence type="ECO:0000256" key="9">
    <source>
        <dbReference type="ARBA" id="ARBA00020001"/>
    </source>
</evidence>
<dbReference type="PROSITE" id="PS50293">
    <property type="entry name" value="TPR_REGION"/>
    <property type="match status" value="1"/>
</dbReference>
<accession>A0A7J6FR48</accession>
<evidence type="ECO:0000256" key="26">
    <source>
        <dbReference type="SAM" id="Phobius"/>
    </source>
</evidence>
<keyword evidence="21" id="KW-0539">Nucleus</keyword>
<keyword evidence="11 26" id="KW-0812">Transmembrane</keyword>
<evidence type="ECO:0000256" key="6">
    <source>
        <dbReference type="ARBA" id="ARBA00004642"/>
    </source>
</evidence>
<dbReference type="InterPro" id="IPR051134">
    <property type="entry name" value="PPP_phosphatase"/>
</dbReference>
<keyword evidence="15 25" id="KW-0802">TPR repeat</keyword>
<evidence type="ECO:0000256" key="17">
    <source>
        <dbReference type="ARBA" id="ARBA00022912"/>
    </source>
</evidence>
<keyword evidence="20" id="KW-0464">Manganese</keyword>
<evidence type="ECO:0000256" key="15">
    <source>
        <dbReference type="ARBA" id="ARBA00022803"/>
    </source>
</evidence>
<dbReference type="GO" id="GO:0004722">
    <property type="term" value="F:protein serine/threonine phosphatase activity"/>
    <property type="evidence" value="ECO:0007669"/>
    <property type="project" value="UniProtKB-EC"/>
</dbReference>
<dbReference type="InterPro" id="IPR006186">
    <property type="entry name" value="Ser/Thr-sp_prot-phosphatase"/>
</dbReference>
<dbReference type="FunFam" id="1.25.40.10:FF:000292">
    <property type="entry name" value="Serine/threonine-protein phosphatase 5"/>
    <property type="match status" value="1"/>
</dbReference>
<feature type="transmembrane region" description="Helical" evidence="26">
    <location>
        <begin position="182"/>
        <end position="201"/>
    </location>
</feature>
<dbReference type="GO" id="GO:0031965">
    <property type="term" value="C:nuclear membrane"/>
    <property type="evidence" value="ECO:0007669"/>
    <property type="project" value="UniProtKB-SubCell"/>
</dbReference>
<feature type="repeat" description="TPR" evidence="25">
    <location>
        <begin position="72"/>
        <end position="105"/>
    </location>
</feature>
<evidence type="ECO:0000256" key="25">
    <source>
        <dbReference type="PROSITE-ProRule" id="PRU00339"/>
    </source>
</evidence>
<evidence type="ECO:0000256" key="2">
    <source>
        <dbReference type="ARBA" id="ARBA00004232"/>
    </source>
</evidence>
<dbReference type="SMART" id="SM00028">
    <property type="entry name" value="TPR"/>
    <property type="match status" value="2"/>
</dbReference>
<keyword evidence="17" id="KW-0904">Protein phosphatase</keyword>
<dbReference type="Pfam" id="PF00515">
    <property type="entry name" value="TPR_1"/>
    <property type="match status" value="1"/>
</dbReference>
<sequence length="1230" mass="138075">MEAEKSDVSRAEEFKVQANEAFKVRKYAQAIDLYTQAIEIDSQNAVYWANRSFAHLKLEEYGSAIQDASTAIEGYYRRGAAYLAMGKFKEALKDFQQVKRICPNDPDATKKLKECEKAVMKIKFEEAIAAPQSEKRSVAESIDFHTIGATPSSPSVSTQVAVAAVTVAIAAAMVMRVGTTTGIVVATILGVLLMVLGAYWWSGCIGGVHVKNRVNDLDVEPQYSGARIEGDTITMEFVKKMMEDFKNQKCLHKRYAFQIVLQTREMLQALPSLVDVTVPEGNHFTVCGDVHGQFYDLLNIFELNGLPSDDNPYLFNGDFVDRGSFSLEVILTLFAFKCMSPSAMYLARGNHESKSMNKIYGFEGEVRSKLNETFVELFAEVFCCLPLAHVINQKVFIVHGGLFSVDGVKLSDIRAIDRFCEPPEEGLMCELLWSDPQPSLGRGPSKRGVGLSFGGDVTKRFLQENNLDLVVRSHEVKDEGYEIEHDGKLITVFSAPNYCDQMGNKGAFIRFEAPELKPNIVTFSAVPHPDVKPMAYANNFLRIRGKTNKLHFVHMWLMEVTVADPYGTNPGPIDCSVLYDQEKHVSSAVWDGQERGALRCHEHTSNGGMVKLSWLKEFFSRCPEDAPLEIIERHTRAYLLYLVGSTIFSTTTGNKVPVMYLPLFENFEQCGRYAWGAAALSFLYRALGNASLRSQSTISGCLTLLQCWSYFHLNIGRPKLNHDLTHDRFPFVLRWKGKQSGPTANRDVVFYRKALDSLKPCDVEWLPYRNMDSTLIPEDIKNNLILGRSTTMLICFDKAERHLPNRCLRQYGMLQSIPEDVQRWERKSRGVDGGVDLSGKMESELNEWSERRYHIVEGDDSTDENDYLQWYLKITRKFVGRPISLSSEFQRTNAGLRDIAHIADTFSTKGLDSQQIELISRIRYIAHECLRDQVGGPAIVTATQQVEAGKRVRGKERVRRKSTSKRIRKDELTQYTTVGEDDHSHFGVTVAIDHYKLHQADREENHSHLCALDSEEHPLGIIHAEGVVDHMQLCNDADIGINQSELNHATDEVADAEMSHALTKDDETEFLNDTENNIDTQPCSAMQEIKDSHLSVATLEVDSQLTDVPKEVDSQFCDPPKEVVLQHPDAIKVADSQANDPTKEVPNSQLHDTTEEVVNSQLSDTAEVIDSQLIDAREVMDSQLPDAFNNASESQISHAISESDQETGKETLTAAEVVQQSSLEPSIDME</sequence>
<comment type="catalytic activity">
    <reaction evidence="23">
        <text>O-phospho-L-threonyl-[protein] + H2O = L-threonyl-[protein] + phosphate</text>
        <dbReference type="Rhea" id="RHEA:47004"/>
        <dbReference type="Rhea" id="RHEA-COMP:11060"/>
        <dbReference type="Rhea" id="RHEA-COMP:11605"/>
        <dbReference type="ChEBI" id="CHEBI:15377"/>
        <dbReference type="ChEBI" id="CHEBI:30013"/>
        <dbReference type="ChEBI" id="CHEBI:43474"/>
        <dbReference type="ChEBI" id="CHEBI:61977"/>
        <dbReference type="EC" id="3.1.3.16"/>
    </reaction>
</comment>
<keyword evidence="12" id="KW-0479">Metal-binding</keyword>
<dbReference type="InterPro" id="IPR041753">
    <property type="entry name" value="PP5_C"/>
</dbReference>
<evidence type="ECO:0000256" key="7">
    <source>
        <dbReference type="ARBA" id="ARBA00008786"/>
    </source>
</evidence>
<evidence type="ECO:0000256" key="5">
    <source>
        <dbReference type="ARBA" id="ARBA00004496"/>
    </source>
</evidence>
<evidence type="ECO:0000256" key="19">
    <source>
        <dbReference type="ARBA" id="ARBA00023136"/>
    </source>
</evidence>
<evidence type="ECO:0000256" key="21">
    <source>
        <dbReference type="ARBA" id="ARBA00023242"/>
    </source>
</evidence>
<evidence type="ECO:0000256" key="14">
    <source>
        <dbReference type="ARBA" id="ARBA00022801"/>
    </source>
</evidence>
<dbReference type="CDD" id="cd07417">
    <property type="entry name" value="MPP_PP5_C"/>
    <property type="match status" value="1"/>
</dbReference>
<dbReference type="Pfam" id="PF00149">
    <property type="entry name" value="Metallophos"/>
    <property type="match status" value="1"/>
</dbReference>
<gene>
    <name evidence="28" type="ORF">G4B88_007217</name>
</gene>
<reference evidence="28 29" key="1">
    <citation type="journal article" date="2020" name="bioRxiv">
        <title>Sequence and annotation of 42 cannabis genomes reveals extensive copy number variation in cannabinoid synthesis and pathogen resistance genes.</title>
        <authorList>
            <person name="Mckernan K.J."/>
            <person name="Helbert Y."/>
            <person name="Kane L.T."/>
            <person name="Ebling H."/>
            <person name="Zhang L."/>
            <person name="Liu B."/>
            <person name="Eaton Z."/>
            <person name="Mclaughlin S."/>
            <person name="Kingan S."/>
            <person name="Baybayan P."/>
            <person name="Concepcion G."/>
            <person name="Jordan M."/>
            <person name="Riva A."/>
            <person name="Barbazuk W."/>
            <person name="Harkins T."/>
        </authorList>
    </citation>
    <scope>NUCLEOTIDE SEQUENCE [LARGE SCALE GENOMIC DNA]</scope>
    <source>
        <strain evidence="29">cv. Jamaican Lion 4</strain>
        <tissue evidence="28">Leaf</tissue>
    </source>
</reference>
<dbReference type="InterPro" id="IPR004843">
    <property type="entry name" value="Calcineurin-like_PHP"/>
</dbReference>
<evidence type="ECO:0000256" key="1">
    <source>
        <dbReference type="ARBA" id="ARBA00001936"/>
    </source>
</evidence>
<dbReference type="Gene3D" id="1.25.40.10">
    <property type="entry name" value="Tetratricopeptide repeat domain"/>
    <property type="match status" value="1"/>
</dbReference>
<dbReference type="PROSITE" id="PS50005">
    <property type="entry name" value="TPR"/>
    <property type="match status" value="2"/>
</dbReference>
<dbReference type="PRINTS" id="PR00114">
    <property type="entry name" value="STPHPHTASE"/>
</dbReference>
<keyword evidence="29" id="KW-1185">Reference proteome</keyword>
<dbReference type="AlphaFoldDB" id="A0A7J6FR48"/>
<keyword evidence="18 26" id="KW-1133">Transmembrane helix</keyword>
<dbReference type="FunFam" id="3.60.21.10:FF:000021">
    <property type="entry name" value="Serine/threonine-protein phosphatase 5"/>
    <property type="match status" value="1"/>
</dbReference>
<proteinExistence type="inferred from homology"/>
<keyword evidence="16" id="KW-0256">Endoplasmic reticulum</keyword>
<dbReference type="InterPro" id="IPR011990">
    <property type="entry name" value="TPR-like_helical_dom_sf"/>
</dbReference>
<evidence type="ECO:0000256" key="22">
    <source>
        <dbReference type="ARBA" id="ARBA00047761"/>
    </source>
</evidence>
<dbReference type="InterPro" id="IPR013235">
    <property type="entry name" value="PPP_dom"/>
</dbReference>
<comment type="cofactor">
    <cofactor evidence="1">
        <name>Mn(2+)</name>
        <dbReference type="ChEBI" id="CHEBI:29035"/>
    </cofactor>
</comment>
<feature type="repeat" description="TPR" evidence="25">
    <location>
        <begin position="11"/>
        <end position="44"/>
    </location>
</feature>
<dbReference type="SMART" id="SM00156">
    <property type="entry name" value="PP2Ac"/>
    <property type="match status" value="1"/>
</dbReference>
<comment type="similarity">
    <text evidence="7">Belongs to the PPP phosphatase family. PP-5 (PP-T) subfamily.</text>
</comment>
<feature type="domain" description="Serine/threonine specific protein phosphatases" evidence="27">
    <location>
        <begin position="251"/>
        <end position="527"/>
    </location>
</feature>
<evidence type="ECO:0000256" key="10">
    <source>
        <dbReference type="ARBA" id="ARBA00022490"/>
    </source>
</evidence>
<evidence type="ECO:0000256" key="20">
    <source>
        <dbReference type="ARBA" id="ARBA00023211"/>
    </source>
</evidence>
<comment type="subcellular location">
    <subcellularLocation>
        <location evidence="5">Cytoplasm</location>
    </subcellularLocation>
    <subcellularLocation>
        <location evidence="4">Endoplasmic reticulum membrane</location>
        <topology evidence="4">Multi-pass membrane protein</topology>
    </subcellularLocation>
    <subcellularLocation>
        <location evidence="2">Nucleus membrane</location>
        <topology evidence="2">Multi-pass membrane protein</topology>
    </subcellularLocation>
    <subcellularLocation>
        <location evidence="3">Nucleus speckle</location>
    </subcellularLocation>
    <subcellularLocation>
        <location evidence="6">Nucleus</location>
        <location evidence="6">Nucleoplasm</location>
    </subcellularLocation>
</comment>
<evidence type="ECO:0000256" key="4">
    <source>
        <dbReference type="ARBA" id="ARBA00004477"/>
    </source>
</evidence>
<dbReference type="PANTHER" id="PTHR45668">
    <property type="entry name" value="SERINE/THREONINE-PROTEIN PHOSPHATASE 5-RELATED"/>
    <property type="match status" value="1"/>
</dbReference>
<evidence type="ECO:0000313" key="28">
    <source>
        <dbReference type="EMBL" id="KAF4373204.1"/>
    </source>
</evidence>
<dbReference type="GO" id="GO:0016607">
    <property type="term" value="C:nuclear speck"/>
    <property type="evidence" value="ECO:0007669"/>
    <property type="project" value="UniProtKB-SubCell"/>
</dbReference>
<protein>
    <recommendedName>
        <fullName evidence="9">Serine/threonine-protein phosphatase 5</fullName>
        <ecNumber evidence="8">3.1.3.16</ecNumber>
    </recommendedName>
</protein>
<keyword evidence="19 26" id="KW-0472">Membrane</keyword>
<evidence type="ECO:0000256" key="24">
    <source>
        <dbReference type="ARBA" id="ARBA00064524"/>
    </source>
</evidence>
<evidence type="ECO:0000256" key="11">
    <source>
        <dbReference type="ARBA" id="ARBA00022692"/>
    </source>
</evidence>
<evidence type="ECO:0000256" key="23">
    <source>
        <dbReference type="ARBA" id="ARBA00048336"/>
    </source>
</evidence>
<evidence type="ECO:0000313" key="29">
    <source>
        <dbReference type="Proteomes" id="UP000583929"/>
    </source>
</evidence>
<dbReference type="InterPro" id="IPR019557">
    <property type="entry name" value="AminoTfrase-like_pln_mobile"/>
</dbReference>
<dbReference type="InterPro" id="IPR029052">
    <property type="entry name" value="Metallo-depent_PP-like"/>
</dbReference>
<dbReference type="PANTHER" id="PTHR45668:SF5">
    <property type="entry name" value="SERINE_THREONINE-PROTEIN PHOSPHATASE 5"/>
    <property type="match status" value="1"/>
</dbReference>
<dbReference type="EMBL" id="JAATIQ010000180">
    <property type="protein sequence ID" value="KAF4373204.1"/>
    <property type="molecule type" value="Genomic_DNA"/>
</dbReference>
<dbReference type="SUPFAM" id="SSF48452">
    <property type="entry name" value="TPR-like"/>
    <property type="match status" value="1"/>
</dbReference>
<organism evidence="28 29">
    <name type="scientific">Cannabis sativa</name>
    <name type="common">Hemp</name>
    <name type="synonym">Marijuana</name>
    <dbReference type="NCBI Taxonomy" id="3483"/>
    <lineage>
        <taxon>Eukaryota</taxon>
        <taxon>Viridiplantae</taxon>
        <taxon>Streptophyta</taxon>
        <taxon>Embryophyta</taxon>
        <taxon>Tracheophyta</taxon>
        <taxon>Spermatophyta</taxon>
        <taxon>Magnoliopsida</taxon>
        <taxon>eudicotyledons</taxon>
        <taxon>Gunneridae</taxon>
        <taxon>Pentapetalae</taxon>
        <taxon>rosids</taxon>
        <taxon>fabids</taxon>
        <taxon>Rosales</taxon>
        <taxon>Cannabaceae</taxon>
        <taxon>Cannabis</taxon>
    </lineage>
</organism>